<reference evidence="2 3" key="1">
    <citation type="submission" date="2020-02" db="EMBL/GenBank/DDBJ databases">
        <authorList>
            <person name="Ferguson B K."/>
        </authorList>
    </citation>
    <scope>NUCLEOTIDE SEQUENCE [LARGE SCALE GENOMIC DNA]</scope>
</reference>
<keyword evidence="3" id="KW-1185">Reference proteome</keyword>
<evidence type="ECO:0000313" key="2">
    <source>
        <dbReference type="EMBL" id="CAB0034592.1"/>
    </source>
</evidence>
<accession>A0A6H5ID73</accession>
<evidence type="ECO:0000313" key="3">
    <source>
        <dbReference type="Proteomes" id="UP000479190"/>
    </source>
</evidence>
<evidence type="ECO:0000256" key="1">
    <source>
        <dbReference type="SAM" id="MobiDB-lite"/>
    </source>
</evidence>
<dbReference type="AlphaFoldDB" id="A0A6H5ID73"/>
<feature type="region of interest" description="Disordered" evidence="1">
    <location>
        <begin position="215"/>
        <end position="253"/>
    </location>
</feature>
<feature type="compositionally biased region" description="Low complexity" evidence="1">
    <location>
        <begin position="219"/>
        <end position="229"/>
    </location>
</feature>
<organism evidence="2 3">
    <name type="scientific">Trichogramma brassicae</name>
    <dbReference type="NCBI Taxonomy" id="86971"/>
    <lineage>
        <taxon>Eukaryota</taxon>
        <taxon>Metazoa</taxon>
        <taxon>Ecdysozoa</taxon>
        <taxon>Arthropoda</taxon>
        <taxon>Hexapoda</taxon>
        <taxon>Insecta</taxon>
        <taxon>Pterygota</taxon>
        <taxon>Neoptera</taxon>
        <taxon>Endopterygota</taxon>
        <taxon>Hymenoptera</taxon>
        <taxon>Apocrita</taxon>
        <taxon>Proctotrupomorpha</taxon>
        <taxon>Chalcidoidea</taxon>
        <taxon>Trichogrammatidae</taxon>
        <taxon>Trichogramma</taxon>
    </lineage>
</organism>
<dbReference type="EMBL" id="CADCXV010000747">
    <property type="protein sequence ID" value="CAB0034592.1"/>
    <property type="molecule type" value="Genomic_DNA"/>
</dbReference>
<name>A0A6H5ID73_9HYME</name>
<proteinExistence type="predicted"/>
<feature type="region of interest" description="Disordered" evidence="1">
    <location>
        <begin position="393"/>
        <end position="421"/>
    </location>
</feature>
<gene>
    <name evidence="2" type="ORF">TBRA_LOCUS6490</name>
</gene>
<dbReference type="Proteomes" id="UP000479190">
    <property type="component" value="Unassembled WGS sequence"/>
</dbReference>
<protein>
    <submittedName>
        <fullName evidence="2">Uncharacterized protein</fullName>
    </submittedName>
</protein>
<feature type="region of interest" description="Disordered" evidence="1">
    <location>
        <begin position="82"/>
        <end position="160"/>
    </location>
</feature>
<sequence>MYYNIPKARQDRHYNMHFSKEVKVLPKQVHKNLPTNNIKLTPKTSIESTSKNPNIRSRLCAATPIARSTLLLDRELGGQISRAPRRLSKERDRLASPGGREEPEQLQSGQTRRVRDQDRLQGRAAAQNGQGHRQARRSSHHAASSRGQTPSFPGHRPEPVRDLPQIRRELQRRVRPHAFLRGLRVRLRQDRGEVSQATRGSPIVIGWAQHSRVSAAALGPRRGTQGRGRAAAEGRRRPRSGQQQKTDASARHLRERQRRRLVEVLHRCHRQVGPDTAALRRGEFHAGYGRRALGLWRRSQGLRFSHRGLRHELRRVLSRQRVRHRTAEGAVRRAASPRSTGPAGVRLRAERHPLHHGDVREAHGAARGSARQRHLPERRVSDLGAHHALHRQAQARAPAVTGREHLAHRRGPGRRLAPAAEHTEPRADVYDCLRLPAKRLHRLFAEFRSSKQLGDCDQIAIALMCERARTRLGRRWALAFLYLTLWRQRLPIVFCEKLIEMLDDADLVNMGRAATGQY</sequence>
<feature type="region of interest" description="Disordered" evidence="1">
    <location>
        <begin position="320"/>
        <end position="344"/>
    </location>
</feature>
<feature type="compositionally biased region" description="Basic and acidic residues" evidence="1">
    <location>
        <begin position="87"/>
        <end position="103"/>
    </location>
</feature>